<proteinExistence type="predicted"/>
<dbReference type="Proteomes" id="UP000002257">
    <property type="component" value="Chromosome"/>
</dbReference>
<protein>
    <recommendedName>
        <fullName evidence="1">YgjP-like metallopeptidase domain-containing protein</fullName>
    </recommendedName>
</protein>
<organism evidence="2 3">
    <name type="scientific">Methylocella silvestris (strain DSM 15510 / CIP 108128 / LMG 27833 / NCIMB 13906 / BL2)</name>
    <dbReference type="NCBI Taxonomy" id="395965"/>
    <lineage>
        <taxon>Bacteria</taxon>
        <taxon>Pseudomonadati</taxon>
        <taxon>Pseudomonadota</taxon>
        <taxon>Alphaproteobacteria</taxon>
        <taxon>Hyphomicrobiales</taxon>
        <taxon>Beijerinckiaceae</taxon>
        <taxon>Methylocella</taxon>
    </lineage>
</organism>
<dbReference type="KEGG" id="msl:Msil_0324"/>
<evidence type="ECO:0000313" key="2">
    <source>
        <dbReference type="EMBL" id="ACK49303.1"/>
    </source>
</evidence>
<dbReference type="OrthoDB" id="9795402at2"/>
<dbReference type="Pfam" id="PF01863">
    <property type="entry name" value="YgjP-like"/>
    <property type="match status" value="1"/>
</dbReference>
<dbReference type="InterPro" id="IPR053136">
    <property type="entry name" value="UTP_pyrophosphatase-like"/>
</dbReference>
<name>B8EQN2_METSB</name>
<keyword evidence="3" id="KW-1185">Reference proteome</keyword>
<dbReference type="InterPro" id="IPR002725">
    <property type="entry name" value="YgjP-like_metallopeptidase"/>
</dbReference>
<dbReference type="EMBL" id="CP001280">
    <property type="protein sequence ID" value="ACK49303.1"/>
    <property type="molecule type" value="Genomic_DNA"/>
</dbReference>
<reference evidence="2 3" key="1">
    <citation type="journal article" date="2010" name="J. Bacteriol.">
        <title>Complete genome sequence of the aerobic facultative methanotroph Methylocella silvestris BL2.</title>
        <authorList>
            <person name="Chen Y."/>
            <person name="Crombie A."/>
            <person name="Rahman M.T."/>
            <person name="Dedysh S.N."/>
            <person name="Liesack W."/>
            <person name="Stott M.B."/>
            <person name="Alam M."/>
            <person name="Theisen A.R."/>
            <person name="Murrell J.C."/>
            <person name="Dunfield P.F."/>
        </authorList>
    </citation>
    <scope>NUCLEOTIDE SEQUENCE [LARGE SCALE GENOMIC DNA]</scope>
    <source>
        <strain evidence="3">DSM 15510 / CIP 108128 / LMG 27833 / NCIMB 13906 / BL2</strain>
    </source>
</reference>
<dbReference type="PANTHER" id="PTHR30399:SF1">
    <property type="entry name" value="UTP PYROPHOSPHATASE"/>
    <property type="match status" value="1"/>
</dbReference>
<dbReference type="eggNOG" id="COG1451">
    <property type="taxonomic scope" value="Bacteria"/>
</dbReference>
<sequence>MSLRSLFLREAPPAGERSFIDVAHDGEIYRIFLRRSGAARRFTLRVRAGARDVVLTVPARASVKDARAFAERHAPWVGARLRRLPEAIPFEPGSLIPLRGVSHRIVLQPPPRGAGAVAAAPPAQAGDEPLLLVGGEAAFAARRVRDFLVREARRDLEACVARHAARLGVKVRRITLRDTTSRWGSCSSSGALNFSWRLILPPPFVLDYLAAHEVAHLVHMNHSDAFWAVVERLYPEVAAAEAWLRRNGAGLLRFGAQTQNARP</sequence>
<evidence type="ECO:0000313" key="3">
    <source>
        <dbReference type="Proteomes" id="UP000002257"/>
    </source>
</evidence>
<dbReference type="RefSeq" id="WP_012589373.1">
    <property type="nucleotide sequence ID" value="NC_011666.1"/>
</dbReference>
<dbReference type="PANTHER" id="PTHR30399">
    <property type="entry name" value="UNCHARACTERIZED PROTEIN YGJP"/>
    <property type="match status" value="1"/>
</dbReference>
<dbReference type="HOGENOM" id="CLU_065947_2_1_5"/>
<gene>
    <name evidence="2" type="ordered locus">Msil_0324</name>
</gene>
<dbReference type="CDD" id="cd07344">
    <property type="entry name" value="M48_yhfN_like"/>
    <property type="match status" value="1"/>
</dbReference>
<dbReference type="Gene3D" id="3.30.2010.10">
    <property type="entry name" value="Metalloproteases ('zincins'), catalytic domain"/>
    <property type="match status" value="1"/>
</dbReference>
<feature type="domain" description="YgjP-like metallopeptidase" evidence="1">
    <location>
        <begin position="43"/>
        <end position="247"/>
    </location>
</feature>
<accession>B8EQN2</accession>
<evidence type="ECO:0000259" key="1">
    <source>
        <dbReference type="Pfam" id="PF01863"/>
    </source>
</evidence>
<dbReference type="AlphaFoldDB" id="B8EQN2"/>